<keyword evidence="5 9" id="KW-0653">Protein transport</keyword>
<evidence type="ECO:0000256" key="4">
    <source>
        <dbReference type="ARBA" id="ARBA00022692"/>
    </source>
</evidence>
<dbReference type="GO" id="GO:0006605">
    <property type="term" value="P:protein targeting"/>
    <property type="evidence" value="ECO:0007669"/>
    <property type="project" value="UniProtKB-UniRule"/>
</dbReference>
<dbReference type="InterPro" id="IPR001901">
    <property type="entry name" value="Translocase_SecE/Sec61-g"/>
</dbReference>
<comment type="subcellular location">
    <subcellularLocation>
        <location evidence="9">Cell membrane</location>
        <topology evidence="9">Single-pass membrane protein</topology>
    </subcellularLocation>
    <subcellularLocation>
        <location evidence="1">Membrane</location>
    </subcellularLocation>
</comment>
<dbReference type="Pfam" id="PF00584">
    <property type="entry name" value="SecE"/>
    <property type="match status" value="1"/>
</dbReference>
<dbReference type="InterPro" id="IPR038379">
    <property type="entry name" value="SecE_sf"/>
</dbReference>
<comment type="caution">
    <text evidence="10">The sequence shown here is derived from an EMBL/GenBank/DDBJ whole genome shotgun (WGS) entry which is preliminary data.</text>
</comment>
<dbReference type="PROSITE" id="PS01067">
    <property type="entry name" value="SECE_SEC61G"/>
    <property type="match status" value="1"/>
</dbReference>
<keyword evidence="7 9" id="KW-0811">Translocation</keyword>
<keyword evidence="6 9" id="KW-1133">Transmembrane helix</keyword>
<comment type="subunit">
    <text evidence="9">Component of the Sec protein translocase complex. Heterotrimer consisting of SecY, SecE and SecG subunits. The heterotrimers can form oligomers, although 1 heterotrimer is thought to be able to translocate proteins. Interacts with the ribosome. Interacts with SecDF, and other proteins may be involved. Interacts with SecA.</text>
</comment>
<comment type="similarity">
    <text evidence="9">Belongs to the SecE/SEC61-gamma family.</text>
</comment>
<gene>
    <name evidence="9 10" type="primary">secE</name>
    <name evidence="10" type="ORF">ENR63_03395</name>
</gene>
<keyword evidence="3 9" id="KW-1003">Cell membrane</keyword>
<dbReference type="NCBIfam" id="TIGR00964">
    <property type="entry name" value="secE_bact"/>
    <property type="match status" value="1"/>
</dbReference>
<name>A0A7C4XTR9_UNCKA</name>
<organism evidence="10">
    <name type="scientific">candidate division WWE3 bacterium</name>
    <dbReference type="NCBI Taxonomy" id="2053526"/>
    <lineage>
        <taxon>Bacteria</taxon>
        <taxon>Katanobacteria</taxon>
    </lineage>
</organism>
<dbReference type="PANTHER" id="PTHR33910:SF1">
    <property type="entry name" value="PROTEIN TRANSLOCASE SUBUNIT SECE"/>
    <property type="match status" value="1"/>
</dbReference>
<evidence type="ECO:0000256" key="6">
    <source>
        <dbReference type="ARBA" id="ARBA00022989"/>
    </source>
</evidence>
<feature type="transmembrane region" description="Helical" evidence="9">
    <location>
        <begin position="26"/>
        <end position="44"/>
    </location>
</feature>
<dbReference type="PANTHER" id="PTHR33910">
    <property type="entry name" value="PROTEIN TRANSLOCASE SUBUNIT SECE"/>
    <property type="match status" value="1"/>
</dbReference>
<protein>
    <recommendedName>
        <fullName evidence="9">Protein translocase subunit SecE</fullName>
    </recommendedName>
</protein>
<keyword evidence="2 9" id="KW-0813">Transport</keyword>
<dbReference type="HAMAP" id="MF_00422">
    <property type="entry name" value="SecE"/>
    <property type="match status" value="1"/>
</dbReference>
<reference evidence="10" key="1">
    <citation type="journal article" date="2020" name="mSystems">
        <title>Genome- and Community-Level Interaction Insights into Carbon Utilization and Element Cycling Functions of Hydrothermarchaeota in Hydrothermal Sediment.</title>
        <authorList>
            <person name="Zhou Z."/>
            <person name="Liu Y."/>
            <person name="Xu W."/>
            <person name="Pan J."/>
            <person name="Luo Z.H."/>
            <person name="Li M."/>
        </authorList>
    </citation>
    <scope>NUCLEOTIDE SEQUENCE [LARGE SCALE GENOMIC DNA]</scope>
    <source>
        <strain evidence="10">SpSt-417</strain>
    </source>
</reference>
<dbReference type="EMBL" id="DSRT01000184">
    <property type="protein sequence ID" value="HGW29939.1"/>
    <property type="molecule type" value="Genomic_DNA"/>
</dbReference>
<evidence type="ECO:0000256" key="5">
    <source>
        <dbReference type="ARBA" id="ARBA00022927"/>
    </source>
</evidence>
<sequence>MQAIINYIKESFEEVKRVAWPSKKQAMRLTGLVIGVSVGVGLYVSGLDFLFTKAVALLLSGK</sequence>
<evidence type="ECO:0000256" key="2">
    <source>
        <dbReference type="ARBA" id="ARBA00022448"/>
    </source>
</evidence>
<accession>A0A7C4XTR9</accession>
<dbReference type="InterPro" id="IPR005807">
    <property type="entry name" value="SecE_bac"/>
</dbReference>
<evidence type="ECO:0000256" key="3">
    <source>
        <dbReference type="ARBA" id="ARBA00022475"/>
    </source>
</evidence>
<dbReference type="Gene3D" id="1.20.5.1030">
    <property type="entry name" value="Preprotein translocase secy subunit"/>
    <property type="match status" value="1"/>
</dbReference>
<dbReference type="GO" id="GO:0005886">
    <property type="term" value="C:plasma membrane"/>
    <property type="evidence" value="ECO:0007669"/>
    <property type="project" value="UniProtKB-SubCell"/>
</dbReference>
<dbReference type="GO" id="GO:0065002">
    <property type="term" value="P:intracellular protein transmembrane transport"/>
    <property type="evidence" value="ECO:0007669"/>
    <property type="project" value="UniProtKB-UniRule"/>
</dbReference>
<evidence type="ECO:0000256" key="9">
    <source>
        <dbReference type="HAMAP-Rule" id="MF_00422"/>
    </source>
</evidence>
<evidence type="ECO:0000313" key="10">
    <source>
        <dbReference type="EMBL" id="HGW29939.1"/>
    </source>
</evidence>
<proteinExistence type="inferred from homology"/>
<evidence type="ECO:0000256" key="1">
    <source>
        <dbReference type="ARBA" id="ARBA00004370"/>
    </source>
</evidence>
<evidence type="ECO:0000256" key="8">
    <source>
        <dbReference type="ARBA" id="ARBA00023136"/>
    </source>
</evidence>
<dbReference type="GO" id="GO:0009306">
    <property type="term" value="P:protein secretion"/>
    <property type="evidence" value="ECO:0007669"/>
    <property type="project" value="UniProtKB-UniRule"/>
</dbReference>
<keyword evidence="8 9" id="KW-0472">Membrane</keyword>
<dbReference type="GO" id="GO:0043952">
    <property type="term" value="P:protein transport by the Sec complex"/>
    <property type="evidence" value="ECO:0007669"/>
    <property type="project" value="UniProtKB-UniRule"/>
</dbReference>
<keyword evidence="4 9" id="KW-0812">Transmembrane</keyword>
<comment type="function">
    <text evidence="9">Essential subunit of the Sec protein translocation channel SecYEG. Clamps together the 2 halves of SecY. May contact the channel plug during translocation.</text>
</comment>
<dbReference type="AlphaFoldDB" id="A0A7C4XTR9"/>
<evidence type="ECO:0000256" key="7">
    <source>
        <dbReference type="ARBA" id="ARBA00023010"/>
    </source>
</evidence>
<dbReference type="GO" id="GO:0008320">
    <property type="term" value="F:protein transmembrane transporter activity"/>
    <property type="evidence" value="ECO:0007669"/>
    <property type="project" value="UniProtKB-UniRule"/>
</dbReference>